<dbReference type="Proteomes" id="UP000815677">
    <property type="component" value="Unassembled WGS sequence"/>
</dbReference>
<sequence>MTTRGRRTNDPAALTLYDLALAPSTADILKRRTPHVFVSSNGRQKKHAEARLDFSHAYSSYRCRAGSPLNPKAVENGARRTKDWHAAVINGSAPWTESSRLLRTLLTDIPSQVFEFQLLNRWHEEARKIIDRDARRHFRERKKKKAEERRKAEVRRRKAARDAEMEKRVAQAWAAVLGLAWLPVSVPAQLAAYLMRDRGSDSSRDSSTRSKSRVRRVRRRRSTRMFFAESRRTRDLELELEVATQLADLTGQIKWLVAQMSTLFFSVLLALLRMFWLGASPRASQIVASSPEFSESGRIEQHGLPVSPTRGRK</sequence>
<gene>
    <name evidence="3" type="ORF">MCHLO_12106</name>
</gene>
<organism evidence="3 4">
    <name type="scientific">Mycena chlorophos</name>
    <name type="common">Agaric fungus</name>
    <name type="synonym">Agaricus chlorophos</name>
    <dbReference type="NCBI Taxonomy" id="658473"/>
    <lineage>
        <taxon>Eukaryota</taxon>
        <taxon>Fungi</taxon>
        <taxon>Dikarya</taxon>
        <taxon>Basidiomycota</taxon>
        <taxon>Agaricomycotina</taxon>
        <taxon>Agaricomycetes</taxon>
        <taxon>Agaricomycetidae</taxon>
        <taxon>Agaricales</taxon>
        <taxon>Marasmiineae</taxon>
        <taxon>Mycenaceae</taxon>
        <taxon>Mycena</taxon>
    </lineage>
</organism>
<keyword evidence="2" id="KW-0812">Transmembrane</keyword>
<feature type="region of interest" description="Disordered" evidence="1">
    <location>
        <begin position="138"/>
        <end position="161"/>
    </location>
</feature>
<keyword evidence="4" id="KW-1185">Reference proteome</keyword>
<name>A0ABQ0LW66_MYCCL</name>
<evidence type="ECO:0000256" key="1">
    <source>
        <dbReference type="SAM" id="MobiDB-lite"/>
    </source>
</evidence>
<protein>
    <submittedName>
        <fullName evidence="3">Uncharacterized protein</fullName>
    </submittedName>
</protein>
<evidence type="ECO:0000256" key="2">
    <source>
        <dbReference type="SAM" id="Phobius"/>
    </source>
</evidence>
<evidence type="ECO:0000313" key="4">
    <source>
        <dbReference type="Proteomes" id="UP000815677"/>
    </source>
</evidence>
<keyword evidence="2" id="KW-0472">Membrane</keyword>
<evidence type="ECO:0000313" key="3">
    <source>
        <dbReference type="EMBL" id="GAT55326.1"/>
    </source>
</evidence>
<proteinExistence type="predicted"/>
<feature type="region of interest" description="Disordered" evidence="1">
    <location>
        <begin position="291"/>
        <end position="313"/>
    </location>
</feature>
<accession>A0ABQ0LW66</accession>
<feature type="transmembrane region" description="Helical" evidence="2">
    <location>
        <begin position="255"/>
        <end position="276"/>
    </location>
</feature>
<feature type="transmembrane region" description="Helical" evidence="2">
    <location>
        <begin position="172"/>
        <end position="195"/>
    </location>
</feature>
<keyword evidence="2" id="KW-1133">Transmembrane helix</keyword>
<dbReference type="EMBL" id="DF848977">
    <property type="protein sequence ID" value="GAT55326.1"/>
    <property type="molecule type" value="Genomic_DNA"/>
</dbReference>
<reference evidence="3" key="1">
    <citation type="submission" date="2014-09" db="EMBL/GenBank/DDBJ databases">
        <title>Genome sequence of the luminous mushroom Mycena chlorophos for searching fungal bioluminescence genes.</title>
        <authorList>
            <person name="Tanaka Y."/>
            <person name="Kasuga D."/>
            <person name="Oba Y."/>
            <person name="Hase S."/>
            <person name="Sato K."/>
            <person name="Oba Y."/>
            <person name="Sakakibara Y."/>
        </authorList>
    </citation>
    <scope>NUCLEOTIDE SEQUENCE</scope>
</reference>